<feature type="transmembrane region" description="Helical" evidence="1">
    <location>
        <begin position="202"/>
        <end position="222"/>
    </location>
</feature>
<protein>
    <recommendedName>
        <fullName evidence="4">Dolichyl-phosphate-mannose-protein mannosyltransferase</fullName>
    </recommendedName>
</protein>
<feature type="transmembrane region" description="Helical" evidence="1">
    <location>
        <begin position="297"/>
        <end position="316"/>
    </location>
</feature>
<gene>
    <name evidence="2" type="ORF">SAMN05660330_02875</name>
</gene>
<sequence>MSIDDEKLDGPHYPESMFWRIVTLVLICLFSCALYMTFAVDRGRVEVDIEVSQPSAFQVYWAGANENYSERKMAGVRVHPQKTGYSMTITDLGKVERLRIDTHRYPGEVLLKKLVIRQDGYAPVVLNGEELKQLVPVHQVGNYAIEDDGLRVQATGQDPQLELVIPPRPVALDMQNLLIRLSLVAGIALLAIYGLSSLVKDYRLVPVLLFGVLVVVAVMASISRYNVHPDEYVHVAATKYYMDHWLPPAVDDPEIRDTYSAYGVSRLNNSEIYYLLAGKIGKVAELLGAPQYLSVRILNVLLFALIVICCIRNVYARLVGIPFLLSAQVWYVFSYCCSDALALFITFFAGCQLVDPGSLLHRYLKKEGAGATILGVVLLPLLLGVMFLLKKNYYPFIALFYLGLGVKLFFAEQYYWDRRSAVKKLVVITLLGAALFGLRHGADYYVNGPDRQEKLAVMQEQTAAPWYNPGAAPEMQHSSLYNRERGTSLRDMIMKYHWDAQTLQSSFGVFGYFTVVSPQVFFDMVRWTGSAMLLLLIGSVLVRGGLLGNVMTVFTIGLSCALVAVSLYHSWTVDFQPQGRYLFPIVTMIGVYYGWNYRAVNRVLLLYLAGVMYLFAGYGFIFQALLKLPKIVF</sequence>
<feature type="transmembrane region" description="Helical" evidence="1">
    <location>
        <begin position="369"/>
        <end position="387"/>
    </location>
</feature>
<feature type="transmembrane region" description="Helical" evidence="1">
    <location>
        <begin position="604"/>
        <end position="626"/>
    </location>
</feature>
<dbReference type="Proteomes" id="UP000199073">
    <property type="component" value="Unassembled WGS sequence"/>
</dbReference>
<feature type="transmembrane region" description="Helical" evidence="1">
    <location>
        <begin position="177"/>
        <end position="196"/>
    </location>
</feature>
<evidence type="ECO:0000313" key="3">
    <source>
        <dbReference type="Proteomes" id="UP000199073"/>
    </source>
</evidence>
<feature type="transmembrane region" description="Helical" evidence="1">
    <location>
        <begin position="17"/>
        <end position="38"/>
    </location>
</feature>
<dbReference type="AlphaFoldDB" id="A0A1H0T0V4"/>
<dbReference type="RefSeq" id="WP_092224022.1">
    <property type="nucleotide sequence ID" value="NZ_FNJI01000021.1"/>
</dbReference>
<evidence type="ECO:0000313" key="2">
    <source>
        <dbReference type="EMBL" id="SDP47148.1"/>
    </source>
</evidence>
<reference evidence="2 3" key="1">
    <citation type="submission" date="2016-10" db="EMBL/GenBank/DDBJ databases">
        <authorList>
            <person name="de Groot N.N."/>
        </authorList>
    </citation>
    <scope>NUCLEOTIDE SEQUENCE [LARGE SCALE GENOMIC DNA]</scope>
    <source>
        <strain evidence="2 3">DSM 12130</strain>
    </source>
</reference>
<keyword evidence="1" id="KW-0812">Transmembrane</keyword>
<keyword evidence="1" id="KW-0472">Membrane</keyword>
<proteinExistence type="predicted"/>
<keyword evidence="3" id="KW-1185">Reference proteome</keyword>
<feature type="transmembrane region" description="Helical" evidence="1">
    <location>
        <begin position="422"/>
        <end position="442"/>
    </location>
</feature>
<evidence type="ECO:0000256" key="1">
    <source>
        <dbReference type="SAM" id="Phobius"/>
    </source>
</evidence>
<feature type="transmembrane region" description="Helical" evidence="1">
    <location>
        <begin position="581"/>
        <end position="597"/>
    </location>
</feature>
<evidence type="ECO:0008006" key="4">
    <source>
        <dbReference type="Google" id="ProtNLM"/>
    </source>
</evidence>
<dbReference type="OrthoDB" id="6052932at2"/>
<dbReference type="STRING" id="91360.SAMN05660330_02875"/>
<dbReference type="EMBL" id="FNJI01000021">
    <property type="protein sequence ID" value="SDP47148.1"/>
    <property type="molecule type" value="Genomic_DNA"/>
</dbReference>
<keyword evidence="1" id="KW-1133">Transmembrane helix</keyword>
<feature type="transmembrane region" description="Helical" evidence="1">
    <location>
        <begin position="549"/>
        <end position="569"/>
    </location>
</feature>
<name>A0A1H0T0V4_9BACT</name>
<feature type="transmembrane region" description="Helical" evidence="1">
    <location>
        <begin position="328"/>
        <end position="349"/>
    </location>
</feature>
<feature type="transmembrane region" description="Helical" evidence="1">
    <location>
        <begin position="524"/>
        <end position="542"/>
    </location>
</feature>
<organism evidence="2 3">
    <name type="scientific">Desulforhopalus singaporensis</name>
    <dbReference type="NCBI Taxonomy" id="91360"/>
    <lineage>
        <taxon>Bacteria</taxon>
        <taxon>Pseudomonadati</taxon>
        <taxon>Thermodesulfobacteriota</taxon>
        <taxon>Desulfobulbia</taxon>
        <taxon>Desulfobulbales</taxon>
        <taxon>Desulfocapsaceae</taxon>
        <taxon>Desulforhopalus</taxon>
    </lineage>
</organism>
<accession>A0A1H0T0V4</accession>
<feature type="transmembrane region" description="Helical" evidence="1">
    <location>
        <begin position="393"/>
        <end position="410"/>
    </location>
</feature>